<keyword evidence="1" id="KW-1133">Transmembrane helix</keyword>
<proteinExistence type="predicted"/>
<feature type="transmembrane region" description="Helical" evidence="1">
    <location>
        <begin position="6"/>
        <end position="25"/>
    </location>
</feature>
<keyword evidence="1" id="KW-0812">Transmembrane</keyword>
<dbReference type="EMBL" id="SJPY01000001">
    <property type="protein sequence ID" value="TWU45025.1"/>
    <property type="molecule type" value="Genomic_DNA"/>
</dbReference>
<dbReference type="PANTHER" id="PTHR34703:SF1">
    <property type="entry name" value="ANTIPORTER SUBUNIT MNHG2-RELATED"/>
    <property type="match status" value="1"/>
</dbReference>
<evidence type="ECO:0000313" key="3">
    <source>
        <dbReference type="Proteomes" id="UP000315471"/>
    </source>
</evidence>
<accession>A0A5C6E903</accession>
<protein>
    <submittedName>
        <fullName evidence="2">Na(+)/H(+) antiporter subunit G</fullName>
    </submittedName>
</protein>
<dbReference type="PANTHER" id="PTHR34703">
    <property type="entry name" value="ANTIPORTER SUBUNIT MNHG2-RELATED"/>
    <property type="match status" value="1"/>
</dbReference>
<keyword evidence="1" id="KW-0472">Membrane</keyword>
<comment type="caution">
    <text evidence="2">The sequence shown here is derived from an EMBL/GenBank/DDBJ whole genome shotgun (WGS) entry which is preliminary data.</text>
</comment>
<dbReference type="InterPro" id="IPR005133">
    <property type="entry name" value="PhaG_MnhG_YufB"/>
</dbReference>
<reference evidence="2 3" key="1">
    <citation type="submission" date="2019-02" db="EMBL/GenBank/DDBJ databases">
        <title>Deep-cultivation of Planctomycetes and their phenomic and genomic characterization uncovers novel biology.</title>
        <authorList>
            <person name="Wiegand S."/>
            <person name="Jogler M."/>
            <person name="Boedeker C."/>
            <person name="Pinto D."/>
            <person name="Vollmers J."/>
            <person name="Rivas-Marin E."/>
            <person name="Kohn T."/>
            <person name="Peeters S.H."/>
            <person name="Heuer A."/>
            <person name="Rast P."/>
            <person name="Oberbeckmann S."/>
            <person name="Bunk B."/>
            <person name="Jeske O."/>
            <person name="Meyerdierks A."/>
            <person name="Storesund J.E."/>
            <person name="Kallscheuer N."/>
            <person name="Luecker S."/>
            <person name="Lage O.M."/>
            <person name="Pohl T."/>
            <person name="Merkel B.J."/>
            <person name="Hornburger P."/>
            <person name="Mueller R.-W."/>
            <person name="Bruemmer F."/>
            <person name="Labrenz M."/>
            <person name="Spormann A.M."/>
            <person name="Op Den Camp H."/>
            <person name="Overmann J."/>
            <person name="Amann R."/>
            <person name="Jetten M.S.M."/>
            <person name="Mascher T."/>
            <person name="Medema M.H."/>
            <person name="Devos D.P."/>
            <person name="Kaster A.-K."/>
            <person name="Ovreas L."/>
            <person name="Rohde M."/>
            <person name="Galperin M.Y."/>
            <person name="Jogler C."/>
        </authorList>
    </citation>
    <scope>NUCLEOTIDE SEQUENCE [LARGE SCALE GENOMIC DNA]</scope>
    <source>
        <strain evidence="2 3">Q31b</strain>
    </source>
</reference>
<evidence type="ECO:0000313" key="2">
    <source>
        <dbReference type="EMBL" id="TWU45025.1"/>
    </source>
</evidence>
<dbReference type="NCBIfam" id="NF009314">
    <property type="entry name" value="PRK12674.1-2"/>
    <property type="match status" value="1"/>
</dbReference>
<dbReference type="NCBIfam" id="TIGR01300">
    <property type="entry name" value="CPA3_mnhG_phaG"/>
    <property type="match status" value="1"/>
</dbReference>
<dbReference type="RefSeq" id="WP_146597818.1">
    <property type="nucleotide sequence ID" value="NZ_SJPY01000001.1"/>
</dbReference>
<evidence type="ECO:0000256" key="1">
    <source>
        <dbReference type="SAM" id="Phobius"/>
    </source>
</evidence>
<dbReference type="OrthoDB" id="9806575at2"/>
<dbReference type="Pfam" id="PF03334">
    <property type="entry name" value="PhaG_MnhG_YufB"/>
    <property type="match status" value="1"/>
</dbReference>
<sequence>MIEGIVVVLLVIGTSFALLASIAILRMPDLYTRMHGSTKCATLGVGCTILAAAIEFENMGTTTAAILIVGFLFLTAPVAAHMIGRAAYRDKVAMWPGTIVEEVPPSEDRHAIRIKSGKNQT</sequence>
<organism evidence="2 3">
    <name type="scientific">Novipirellula aureliae</name>
    <dbReference type="NCBI Taxonomy" id="2527966"/>
    <lineage>
        <taxon>Bacteria</taxon>
        <taxon>Pseudomonadati</taxon>
        <taxon>Planctomycetota</taxon>
        <taxon>Planctomycetia</taxon>
        <taxon>Pirellulales</taxon>
        <taxon>Pirellulaceae</taxon>
        <taxon>Novipirellula</taxon>
    </lineage>
</organism>
<dbReference type="AlphaFoldDB" id="A0A5C6E903"/>
<dbReference type="Proteomes" id="UP000315471">
    <property type="component" value="Unassembled WGS sequence"/>
</dbReference>
<gene>
    <name evidence="2" type="primary">mrpG</name>
    <name evidence="2" type="ORF">Q31b_01960</name>
</gene>
<feature type="transmembrane region" description="Helical" evidence="1">
    <location>
        <begin position="62"/>
        <end position="84"/>
    </location>
</feature>
<dbReference type="GO" id="GO:0015385">
    <property type="term" value="F:sodium:proton antiporter activity"/>
    <property type="evidence" value="ECO:0007669"/>
    <property type="project" value="TreeGrafter"/>
</dbReference>
<keyword evidence="3" id="KW-1185">Reference proteome</keyword>
<name>A0A5C6E903_9BACT</name>